<feature type="transmembrane region" description="Helical" evidence="6">
    <location>
        <begin position="127"/>
        <end position="144"/>
    </location>
</feature>
<dbReference type="SUPFAM" id="SSF48317">
    <property type="entry name" value="Acid phosphatase/Vanadium-dependent haloperoxidase"/>
    <property type="match status" value="1"/>
</dbReference>
<keyword evidence="9" id="KW-1185">Reference proteome</keyword>
<dbReference type="RefSeq" id="XP_066652632.1">
    <property type="nucleotide sequence ID" value="XM_066804156.1"/>
</dbReference>
<dbReference type="PANTHER" id="PTHR31310">
    <property type="match status" value="1"/>
</dbReference>
<comment type="caution">
    <text evidence="8">The sequence shown here is derived from an EMBL/GenBank/DDBJ whole genome shotgun (WGS) entry which is preliminary data.</text>
</comment>
<evidence type="ECO:0000256" key="5">
    <source>
        <dbReference type="SAM" id="MobiDB-lite"/>
    </source>
</evidence>
<dbReference type="EMBL" id="JBBPEH010000010">
    <property type="protein sequence ID" value="KAK7533239.1"/>
    <property type="molecule type" value="Genomic_DNA"/>
</dbReference>
<keyword evidence="4 6" id="KW-0472">Membrane</keyword>
<evidence type="ECO:0000259" key="7">
    <source>
        <dbReference type="SMART" id="SM00014"/>
    </source>
</evidence>
<dbReference type="CDD" id="cd03386">
    <property type="entry name" value="PAP2_Aur1_like"/>
    <property type="match status" value="1"/>
</dbReference>
<dbReference type="InterPro" id="IPR036938">
    <property type="entry name" value="PAP2/HPO_sf"/>
</dbReference>
<protein>
    <recommendedName>
        <fullName evidence="7">Phosphatidic acid phosphatase type 2/haloperoxidase domain-containing protein</fullName>
    </recommendedName>
</protein>
<dbReference type="Gene3D" id="1.20.144.10">
    <property type="entry name" value="Phosphatidic acid phosphatase type 2/haloperoxidase"/>
    <property type="match status" value="1"/>
</dbReference>
<feature type="transmembrane region" description="Helical" evidence="6">
    <location>
        <begin position="298"/>
        <end position="321"/>
    </location>
</feature>
<feature type="compositionally biased region" description="Low complexity" evidence="5">
    <location>
        <begin position="47"/>
        <end position="66"/>
    </location>
</feature>
<evidence type="ECO:0000256" key="1">
    <source>
        <dbReference type="ARBA" id="ARBA00004141"/>
    </source>
</evidence>
<feature type="compositionally biased region" description="Basic and acidic residues" evidence="5">
    <location>
        <begin position="439"/>
        <end position="448"/>
    </location>
</feature>
<dbReference type="Pfam" id="PF14378">
    <property type="entry name" value="PAP2_3"/>
    <property type="match status" value="1"/>
</dbReference>
<evidence type="ECO:0000256" key="6">
    <source>
        <dbReference type="SAM" id="Phobius"/>
    </source>
</evidence>
<sequence length="448" mass="50411">MHTRLPSYQDYLPRKATLPAWRPSLPVLVPHKVRRKWRATKSKIRSRQSPTSSVSSLETSTSPSDTLRSLRNHQWSYYDAQYIFLAIVGIFALSVIEEPGPIFKTFVATLLMGSMVIPATRQFFLPFLPAITWLVLFYSCKFISGEYRPPIWVRVLPALENIMYGANLSNILSAHKHVALDVLAWIPYGITHFGSPFVCSAVMFIFGPPGSLPVYARSFGYMNTIGVLVQLCFPCSPPWYENIYGLAPANYGMPGDPAGLAAIDKLLGLDLYTSAFTASPMVFGAFPSLHSGWATIHALFLSYVFPKMWPVFGVYVMWLWWSTMYLSHHYAVDLVAGSLLAGTIFFIAKQKFLPRMQPDKMTRWDYDFTELGDPQEGNGHDMTNFYEEFHPASDSDEWTIGSSSSFSSGARSPSSGPRSPVESEGYHSMWEGETLASASDHEREHRRD</sequence>
<dbReference type="SMART" id="SM00014">
    <property type="entry name" value="acidPPc"/>
    <property type="match status" value="1"/>
</dbReference>
<feature type="region of interest" description="Disordered" evidence="5">
    <location>
        <begin position="393"/>
        <end position="448"/>
    </location>
</feature>
<feature type="transmembrane region" description="Helical" evidence="6">
    <location>
        <begin position="266"/>
        <end position="286"/>
    </location>
</feature>
<feature type="compositionally biased region" description="Low complexity" evidence="5">
    <location>
        <begin position="401"/>
        <end position="420"/>
    </location>
</feature>
<evidence type="ECO:0000256" key="3">
    <source>
        <dbReference type="ARBA" id="ARBA00022989"/>
    </source>
</evidence>
<feature type="transmembrane region" description="Helical" evidence="6">
    <location>
        <begin position="327"/>
        <end position="348"/>
    </location>
</feature>
<evidence type="ECO:0000313" key="9">
    <source>
        <dbReference type="Proteomes" id="UP001360953"/>
    </source>
</evidence>
<evidence type="ECO:0000313" key="8">
    <source>
        <dbReference type="EMBL" id="KAK7533239.1"/>
    </source>
</evidence>
<feature type="region of interest" description="Disordered" evidence="5">
    <location>
        <begin position="39"/>
        <end position="66"/>
    </location>
</feature>
<dbReference type="PANTHER" id="PTHR31310:SF11">
    <property type="entry name" value="INOSITOL PHOSPHORYLCERAMIDE SYNTHASE CATALYTIC SUBUNIT AUR1"/>
    <property type="match status" value="1"/>
</dbReference>
<dbReference type="InterPro" id="IPR052185">
    <property type="entry name" value="IPC_Synthase-Related"/>
</dbReference>
<feature type="domain" description="Phosphatidic acid phosphatase type 2/haloperoxidase" evidence="7">
    <location>
        <begin position="212"/>
        <end position="349"/>
    </location>
</feature>
<dbReference type="InterPro" id="IPR000326">
    <property type="entry name" value="PAP2/HPO"/>
</dbReference>
<evidence type="ECO:0000256" key="4">
    <source>
        <dbReference type="ARBA" id="ARBA00023136"/>
    </source>
</evidence>
<proteinExistence type="predicted"/>
<feature type="transmembrane region" description="Helical" evidence="6">
    <location>
        <begin position="185"/>
        <end position="207"/>
    </location>
</feature>
<comment type="subcellular location">
    <subcellularLocation>
        <location evidence="1">Membrane</location>
        <topology evidence="1">Multi-pass membrane protein</topology>
    </subcellularLocation>
</comment>
<accession>A0ABR1LEX5</accession>
<dbReference type="Proteomes" id="UP001360953">
    <property type="component" value="Unassembled WGS sequence"/>
</dbReference>
<gene>
    <name evidence="8" type="ORF">J3D65DRAFT_75881</name>
</gene>
<keyword evidence="2 6" id="KW-0812">Transmembrane</keyword>
<reference evidence="8 9" key="1">
    <citation type="submission" date="2024-04" db="EMBL/GenBank/DDBJ databases">
        <title>Phyllosticta paracitricarpa is synonymous to the EU quarantine fungus P. citricarpa based on phylogenomic analyses.</title>
        <authorList>
            <consortium name="Lawrence Berkeley National Laboratory"/>
            <person name="Van ingen-buijs V.A."/>
            <person name="Van westerhoven A.C."/>
            <person name="Haridas S."/>
            <person name="Skiadas P."/>
            <person name="Martin F."/>
            <person name="Groenewald J.Z."/>
            <person name="Crous P.W."/>
            <person name="Seidl M.F."/>
        </authorList>
    </citation>
    <scope>NUCLEOTIDE SEQUENCE [LARGE SCALE GENOMIC DNA]</scope>
    <source>
        <strain evidence="8 9">CPC 17464</strain>
    </source>
</reference>
<evidence type="ECO:0000256" key="2">
    <source>
        <dbReference type="ARBA" id="ARBA00022692"/>
    </source>
</evidence>
<feature type="transmembrane region" description="Helical" evidence="6">
    <location>
        <begin position="77"/>
        <end position="96"/>
    </location>
</feature>
<dbReference type="GeneID" id="92037062"/>
<name>A0ABR1LEX5_9PEZI</name>
<dbReference type="InterPro" id="IPR026841">
    <property type="entry name" value="Aur1/Ipt1"/>
</dbReference>
<keyword evidence="3 6" id="KW-1133">Transmembrane helix</keyword>
<organism evidence="8 9">
    <name type="scientific">Phyllosticta citribraziliensis</name>
    <dbReference type="NCBI Taxonomy" id="989973"/>
    <lineage>
        <taxon>Eukaryota</taxon>
        <taxon>Fungi</taxon>
        <taxon>Dikarya</taxon>
        <taxon>Ascomycota</taxon>
        <taxon>Pezizomycotina</taxon>
        <taxon>Dothideomycetes</taxon>
        <taxon>Dothideomycetes incertae sedis</taxon>
        <taxon>Botryosphaeriales</taxon>
        <taxon>Phyllostictaceae</taxon>
        <taxon>Phyllosticta</taxon>
    </lineage>
</organism>